<dbReference type="Pfam" id="PF12706">
    <property type="entry name" value="Lactamase_B_2"/>
    <property type="match status" value="1"/>
</dbReference>
<dbReference type="GO" id="GO:0016787">
    <property type="term" value="F:hydrolase activity"/>
    <property type="evidence" value="ECO:0007669"/>
    <property type="project" value="UniProtKB-KW"/>
</dbReference>
<gene>
    <name evidence="2" type="ORF">B879_00878</name>
</gene>
<dbReference type="InterPro" id="IPR036866">
    <property type="entry name" value="RibonucZ/Hydroxyglut_hydro"/>
</dbReference>
<name>K1L6V3_CECL9</name>
<evidence type="ECO:0000313" key="3">
    <source>
        <dbReference type="Proteomes" id="UP000004478"/>
    </source>
</evidence>
<keyword evidence="3" id="KW-1185">Reference proteome</keyword>
<protein>
    <submittedName>
        <fullName evidence="2">Metal-dependent hydrolase</fullName>
    </submittedName>
</protein>
<proteinExistence type="predicted"/>
<dbReference type="GO" id="GO:0005737">
    <property type="term" value="C:cytoplasm"/>
    <property type="evidence" value="ECO:0007669"/>
    <property type="project" value="TreeGrafter"/>
</dbReference>
<sequence>MGYRTVEKEPSLTFIDNPELVTISPSADWQGTPVDQQGRFTNLYHPFESGFGDLLKWQMGKNPQKEAKRSEQRRLSVEFDSLALYGEEDYLLWLGHSTYLMQINGKVFLTDPLLLDNTFLKRESPLPFPLEKLPALDYLLISHNHRDHLDAKSLKYLFEKNSGMKILTGLGIGEIIGSWGDNLEIQEAGWYQQYLLQDIGVEITYVPSRHWSRRGLLDQNKSLWGGFFIKNGSYSVYFMGDSGHGPHFQDISNTLGAPDYCLMGVGAFRPEWFMAQAHISPTDAIEAFNMMGGKYFIPMHFGTFDLSDEPRMEPWDLLVEKRDNINGLLLEPILGKNLLR</sequence>
<evidence type="ECO:0000259" key="1">
    <source>
        <dbReference type="Pfam" id="PF12706"/>
    </source>
</evidence>
<dbReference type="SUPFAM" id="SSF56281">
    <property type="entry name" value="Metallo-hydrolase/oxidoreductase"/>
    <property type="match status" value="1"/>
</dbReference>
<reference evidence="2 3" key="1">
    <citation type="journal article" date="2012" name="J. Bacteriol.">
        <title>Draft Genome Sequence of Cecembia lonarensis Strain LW9T, Isolated from Lonar Lake, a Haloalkaline Lake in India.</title>
        <authorList>
            <person name="Shivaji S."/>
            <person name="Ara S."/>
            <person name="Singh A."/>
            <person name="Pinnaka A.K."/>
        </authorList>
    </citation>
    <scope>NUCLEOTIDE SEQUENCE [LARGE SCALE GENOMIC DNA]</scope>
    <source>
        <strain evidence="2 3">LW9</strain>
    </source>
</reference>
<feature type="domain" description="Metallo-beta-lactamase" evidence="1">
    <location>
        <begin position="109"/>
        <end position="301"/>
    </location>
</feature>
<comment type="caution">
    <text evidence="2">The sequence shown here is derived from an EMBL/GenBank/DDBJ whole genome shotgun (WGS) entry which is preliminary data.</text>
</comment>
<accession>K1L6V3</accession>
<dbReference type="PANTHER" id="PTHR15032">
    <property type="entry name" value="N-ACYL-PHOSPHATIDYLETHANOLAMINE-HYDROLYZING PHOSPHOLIPASE D"/>
    <property type="match status" value="1"/>
</dbReference>
<dbReference type="EMBL" id="AMGM01000008">
    <property type="protein sequence ID" value="EKB50496.1"/>
    <property type="molecule type" value="Genomic_DNA"/>
</dbReference>
<dbReference type="PANTHER" id="PTHR15032:SF4">
    <property type="entry name" value="N-ACYL-PHOSPHATIDYLETHANOLAMINE-HYDROLYZING PHOSPHOLIPASE D"/>
    <property type="match status" value="1"/>
</dbReference>
<dbReference type="Gene3D" id="3.60.15.10">
    <property type="entry name" value="Ribonuclease Z/Hydroxyacylglutathione hydrolase-like"/>
    <property type="match status" value="1"/>
</dbReference>
<dbReference type="InterPro" id="IPR001279">
    <property type="entry name" value="Metallo-B-lactamas"/>
</dbReference>
<organism evidence="2 3">
    <name type="scientific">Cecembia lonarensis (strain CCUG 58316 / KCTC 22772 / LW9)</name>
    <dbReference type="NCBI Taxonomy" id="1225176"/>
    <lineage>
        <taxon>Bacteria</taxon>
        <taxon>Pseudomonadati</taxon>
        <taxon>Bacteroidota</taxon>
        <taxon>Cytophagia</taxon>
        <taxon>Cytophagales</taxon>
        <taxon>Cyclobacteriaceae</taxon>
        <taxon>Cecembia</taxon>
    </lineage>
</organism>
<evidence type="ECO:0000313" key="2">
    <source>
        <dbReference type="EMBL" id="EKB50496.1"/>
    </source>
</evidence>
<dbReference type="Proteomes" id="UP000004478">
    <property type="component" value="Unassembled WGS sequence"/>
</dbReference>
<keyword evidence="2" id="KW-0378">Hydrolase</keyword>
<dbReference type="AlphaFoldDB" id="K1L6V3"/>